<protein>
    <recommendedName>
        <fullName evidence="3 7">Dihydrofolate reductase</fullName>
        <ecNumber evidence="3 7">1.5.1.3</ecNumber>
    </recommendedName>
</protein>
<comment type="similarity">
    <text evidence="2 7 8">Belongs to the dihydrofolate reductase family.</text>
</comment>
<accession>G9X9X6</accession>
<accession>G9X253</accession>
<evidence type="ECO:0000259" key="9">
    <source>
        <dbReference type="PROSITE" id="PS51330"/>
    </source>
</evidence>
<dbReference type="InterPro" id="IPR001796">
    <property type="entry name" value="DHFR_dom"/>
</dbReference>
<dbReference type="Pfam" id="PF00186">
    <property type="entry name" value="DHFR_1"/>
    <property type="match status" value="1"/>
</dbReference>
<organism evidence="11 12">
    <name type="scientific">Peptoanaerobacter stomatis</name>
    <dbReference type="NCBI Taxonomy" id="796937"/>
    <lineage>
        <taxon>Bacteria</taxon>
        <taxon>Bacillati</taxon>
        <taxon>Bacillota</taxon>
        <taxon>Clostridia</taxon>
        <taxon>Peptostreptococcales</taxon>
        <taxon>Filifactoraceae</taxon>
        <taxon>Peptoanaerobacter</taxon>
    </lineage>
</organism>
<reference evidence="11 12" key="2">
    <citation type="submission" date="2011-08" db="EMBL/GenBank/DDBJ databases">
        <title>The Genome Sequence of Eubacteriaceae bacterium CM5.</title>
        <authorList>
            <consortium name="The Broad Institute Genome Sequencing Platform"/>
            <person name="Earl A."/>
            <person name="Ward D."/>
            <person name="Feldgarden M."/>
            <person name="Gevers D."/>
            <person name="Sizova M."/>
            <person name="Hazen A."/>
            <person name="Epstein S."/>
            <person name="Young S.K."/>
            <person name="Zeng Q."/>
            <person name="Gargeya S."/>
            <person name="Fitzgerald M."/>
            <person name="Haas B."/>
            <person name="Abouelleil A."/>
            <person name="Alvarado L."/>
            <person name="Arachchi H.M."/>
            <person name="Berlin A."/>
            <person name="Brown A."/>
            <person name="Chapman S.B."/>
            <person name="Chen Z."/>
            <person name="Dunbar C."/>
            <person name="Freedman E."/>
            <person name="Gearin G."/>
            <person name="Gellesch M."/>
            <person name="Goldberg J."/>
            <person name="Griggs A."/>
            <person name="Gujja S."/>
            <person name="Heiman D."/>
            <person name="Howarth C."/>
            <person name="Larson L."/>
            <person name="Lui A."/>
            <person name="MacDonald P.J.P."/>
            <person name="Montmayeur A."/>
            <person name="Murphy C."/>
            <person name="Neiman D."/>
            <person name="Pearson M."/>
            <person name="Priest M."/>
            <person name="Roberts A."/>
            <person name="Saif S."/>
            <person name="Shea T."/>
            <person name="Shenoy N."/>
            <person name="Sisk P."/>
            <person name="Stolte C."/>
            <person name="Sykes S."/>
            <person name="Wortman J."/>
            <person name="Nusbaum C."/>
            <person name="Birren B."/>
        </authorList>
    </citation>
    <scope>NUCLEOTIDE SEQUENCE [LARGE SCALE GENOMIC DNA]</scope>
    <source>
        <strain evidence="11 12">CM5</strain>
    </source>
</reference>
<dbReference type="PROSITE" id="PS00075">
    <property type="entry name" value="DHFR_1"/>
    <property type="match status" value="1"/>
</dbReference>
<reference evidence="10 13" key="1">
    <citation type="submission" date="2011-08" db="EMBL/GenBank/DDBJ databases">
        <title>The Genome Sequence of Eubacteriaceae bacterium ACC19a.</title>
        <authorList>
            <consortium name="The Broad Institute Genome Sequencing Platform"/>
            <person name="Earl A."/>
            <person name="Ward D."/>
            <person name="Feldgarden M."/>
            <person name="Gevers D."/>
            <person name="Sizova M."/>
            <person name="Hazen A."/>
            <person name="Epstein S."/>
            <person name="Young S.K."/>
            <person name="Zeng Q."/>
            <person name="Gargeya S."/>
            <person name="Fitzgerald M."/>
            <person name="Haas B."/>
            <person name="Abouelleil A."/>
            <person name="Alvarado L."/>
            <person name="Arachchi H.M."/>
            <person name="Berlin A."/>
            <person name="Brown A."/>
            <person name="Chapman S.B."/>
            <person name="Chen Z."/>
            <person name="Dunbar C."/>
            <person name="Freedman E."/>
            <person name="Gearin G."/>
            <person name="Gellesch M."/>
            <person name="Goldberg J."/>
            <person name="Griggs A."/>
            <person name="Gujja S."/>
            <person name="Heiman D."/>
            <person name="Howarth C."/>
            <person name="Larson L."/>
            <person name="Lui A."/>
            <person name="MacDonald P.J.P."/>
            <person name="Montmayeur A."/>
            <person name="Murphy C."/>
            <person name="Neiman D."/>
            <person name="Pearson M."/>
            <person name="Priest M."/>
            <person name="Roberts A."/>
            <person name="Saif S."/>
            <person name="Shea T."/>
            <person name="Shenoy N."/>
            <person name="Sisk P."/>
            <person name="Stolte C."/>
            <person name="Sykes S."/>
            <person name="Wortman J."/>
            <person name="Nusbaum C."/>
            <person name="Birren B."/>
        </authorList>
    </citation>
    <scope>NUCLEOTIDE SEQUENCE [LARGE SCALE GENOMIC DNA]</scope>
    <source>
        <strain evidence="10 13">ACC19a</strain>
    </source>
</reference>
<sequence>MIGLIVAYSKNHVIGIDGHMPWNIPEELERFKELTTGNVIIMGRLTHKDIGRILPNRTNIIISNTEKFEGENCYTVSSLEDALKIAGNRDTYIIGGEQLFKDAIEFVDKMYITLIEQEFEGDRYFPDFDETKFNMIVEKNFSGDICYKYLTYIRKQ</sequence>
<proteinExistence type="inferred from homology"/>
<evidence type="ECO:0000313" key="12">
    <source>
        <dbReference type="Proteomes" id="UP000003379"/>
    </source>
</evidence>
<dbReference type="EMBL" id="AFZE01000045">
    <property type="protein sequence ID" value="EHL13176.1"/>
    <property type="molecule type" value="Genomic_DNA"/>
</dbReference>
<dbReference type="UniPathway" id="UPA00077">
    <property type="reaction ID" value="UER00158"/>
</dbReference>
<evidence type="ECO:0000256" key="7">
    <source>
        <dbReference type="PIRNR" id="PIRNR000194"/>
    </source>
</evidence>
<comment type="function">
    <text evidence="7">Key enzyme in folate metabolism. Catalyzes an essential reaction for de novo glycine and purine synthesis, and for DNA precursor synthesis.</text>
</comment>
<dbReference type="GO" id="GO:0046452">
    <property type="term" value="P:dihydrofolate metabolic process"/>
    <property type="evidence" value="ECO:0007669"/>
    <property type="project" value="TreeGrafter"/>
</dbReference>
<dbReference type="CDD" id="cd00209">
    <property type="entry name" value="DHFR"/>
    <property type="match status" value="1"/>
</dbReference>
<dbReference type="EMBL" id="AFZG01000001">
    <property type="protein sequence ID" value="EHL20222.1"/>
    <property type="molecule type" value="Genomic_DNA"/>
</dbReference>
<dbReference type="InterPro" id="IPR012259">
    <property type="entry name" value="DHFR"/>
</dbReference>
<dbReference type="PANTHER" id="PTHR48069:SF3">
    <property type="entry name" value="DIHYDROFOLATE REDUCTASE"/>
    <property type="match status" value="1"/>
</dbReference>
<dbReference type="PROSITE" id="PS51330">
    <property type="entry name" value="DHFR_2"/>
    <property type="match status" value="1"/>
</dbReference>
<comment type="catalytic activity">
    <reaction evidence="7">
        <text>(6S)-5,6,7,8-tetrahydrofolate + NADP(+) = 7,8-dihydrofolate + NADPH + H(+)</text>
        <dbReference type="Rhea" id="RHEA:15009"/>
        <dbReference type="ChEBI" id="CHEBI:15378"/>
        <dbReference type="ChEBI" id="CHEBI:57451"/>
        <dbReference type="ChEBI" id="CHEBI:57453"/>
        <dbReference type="ChEBI" id="CHEBI:57783"/>
        <dbReference type="ChEBI" id="CHEBI:58349"/>
        <dbReference type="EC" id="1.5.1.3"/>
    </reaction>
</comment>
<dbReference type="PANTHER" id="PTHR48069">
    <property type="entry name" value="DIHYDROFOLATE REDUCTASE"/>
    <property type="match status" value="1"/>
</dbReference>
<evidence type="ECO:0000256" key="4">
    <source>
        <dbReference type="ARBA" id="ARBA00022563"/>
    </source>
</evidence>
<evidence type="ECO:0000256" key="2">
    <source>
        <dbReference type="ARBA" id="ARBA00009539"/>
    </source>
</evidence>
<dbReference type="GO" id="GO:0050661">
    <property type="term" value="F:NADP binding"/>
    <property type="evidence" value="ECO:0007669"/>
    <property type="project" value="InterPro"/>
</dbReference>
<evidence type="ECO:0000256" key="1">
    <source>
        <dbReference type="ARBA" id="ARBA00004903"/>
    </source>
</evidence>
<keyword evidence="5 7" id="KW-0521">NADP</keyword>
<dbReference type="GO" id="GO:0004146">
    <property type="term" value="F:dihydrofolate reductase activity"/>
    <property type="evidence" value="ECO:0007669"/>
    <property type="project" value="UniProtKB-EC"/>
</dbReference>
<comment type="caution">
    <text evidence="11">The sequence shown here is derived from an EMBL/GenBank/DDBJ whole genome shotgun (WGS) entry which is preliminary data.</text>
</comment>
<evidence type="ECO:0000256" key="8">
    <source>
        <dbReference type="RuleBase" id="RU004474"/>
    </source>
</evidence>
<dbReference type="InterPro" id="IPR024072">
    <property type="entry name" value="DHFR-like_dom_sf"/>
</dbReference>
<dbReference type="Proteomes" id="UP000003379">
    <property type="component" value="Unassembled WGS sequence"/>
</dbReference>
<dbReference type="GO" id="GO:0006730">
    <property type="term" value="P:one-carbon metabolic process"/>
    <property type="evidence" value="ECO:0007669"/>
    <property type="project" value="UniProtKB-KW"/>
</dbReference>
<dbReference type="AlphaFoldDB" id="G9X9X6"/>
<dbReference type="PATRIC" id="fig|796937.3.peg.1700"/>
<dbReference type="GO" id="GO:0005829">
    <property type="term" value="C:cytosol"/>
    <property type="evidence" value="ECO:0007669"/>
    <property type="project" value="TreeGrafter"/>
</dbReference>
<dbReference type="EC" id="1.5.1.3" evidence="3 7"/>
<feature type="domain" description="DHFR" evidence="9">
    <location>
        <begin position="1"/>
        <end position="156"/>
    </location>
</feature>
<evidence type="ECO:0000313" key="10">
    <source>
        <dbReference type="EMBL" id="EHL13176.1"/>
    </source>
</evidence>
<comment type="pathway">
    <text evidence="1 7">Cofactor biosynthesis; tetrahydrofolate biosynthesis; 5,6,7,8-tetrahydrofolate from 7,8-dihydrofolate: step 1/1.</text>
</comment>
<evidence type="ECO:0000256" key="6">
    <source>
        <dbReference type="ARBA" id="ARBA00023002"/>
    </source>
</evidence>
<dbReference type="InterPro" id="IPR017925">
    <property type="entry name" value="DHFR_CS"/>
</dbReference>
<dbReference type="PIRSF" id="PIRSF000194">
    <property type="entry name" value="DHFR"/>
    <property type="match status" value="1"/>
</dbReference>
<keyword evidence="6 7" id="KW-0560">Oxidoreductase</keyword>
<dbReference type="RefSeq" id="WP_009524713.1">
    <property type="nucleotide sequence ID" value="NZ_JH414547.1"/>
</dbReference>
<evidence type="ECO:0000256" key="5">
    <source>
        <dbReference type="ARBA" id="ARBA00022857"/>
    </source>
</evidence>
<dbReference type="SUPFAM" id="SSF53597">
    <property type="entry name" value="Dihydrofolate reductase-like"/>
    <property type="match status" value="1"/>
</dbReference>
<evidence type="ECO:0000256" key="3">
    <source>
        <dbReference type="ARBA" id="ARBA00012856"/>
    </source>
</evidence>
<evidence type="ECO:0000313" key="11">
    <source>
        <dbReference type="EMBL" id="EHL20222.1"/>
    </source>
</evidence>
<gene>
    <name evidence="11" type="ORF">HMPREF9628_00067</name>
    <name evidence="10" type="ORF">HMPREF9629_00476</name>
</gene>
<name>G9X9X6_9FIRM</name>
<dbReference type="Proteomes" id="UP000006437">
    <property type="component" value="Unassembled WGS sequence"/>
</dbReference>
<dbReference type="GO" id="GO:0046655">
    <property type="term" value="P:folic acid metabolic process"/>
    <property type="evidence" value="ECO:0007669"/>
    <property type="project" value="TreeGrafter"/>
</dbReference>
<dbReference type="PRINTS" id="PR00070">
    <property type="entry name" value="DHFR"/>
</dbReference>
<keyword evidence="4 7" id="KW-0554">One-carbon metabolism</keyword>
<dbReference type="Gene3D" id="3.40.430.10">
    <property type="entry name" value="Dihydrofolate Reductase, subunit A"/>
    <property type="match status" value="1"/>
</dbReference>
<dbReference type="STRING" id="796937.HMPREF9630_01160"/>
<dbReference type="GO" id="GO:0046654">
    <property type="term" value="P:tetrahydrofolate biosynthetic process"/>
    <property type="evidence" value="ECO:0007669"/>
    <property type="project" value="UniProtKB-UniPathway"/>
</dbReference>
<evidence type="ECO:0000313" key="13">
    <source>
        <dbReference type="Proteomes" id="UP000006437"/>
    </source>
</evidence>
<dbReference type="HOGENOM" id="CLU_043966_5_1_9"/>